<evidence type="ECO:0008006" key="6">
    <source>
        <dbReference type="Google" id="ProtNLM"/>
    </source>
</evidence>
<dbReference type="Proteomes" id="UP000255066">
    <property type="component" value="Unassembled WGS sequence"/>
</dbReference>
<evidence type="ECO:0000313" key="3">
    <source>
        <dbReference type="EMBL" id="STX30386.1"/>
    </source>
</evidence>
<feature type="transmembrane region" description="Helical" evidence="1">
    <location>
        <begin position="6"/>
        <end position="29"/>
    </location>
</feature>
<dbReference type="Pfam" id="PF13646">
    <property type="entry name" value="HEAT_2"/>
    <property type="match status" value="1"/>
</dbReference>
<dbReference type="OrthoDB" id="9801841at2"/>
<reference evidence="3 5" key="2">
    <citation type="submission" date="2018-06" db="EMBL/GenBank/DDBJ databases">
        <authorList>
            <consortium name="Pathogen Informatics"/>
            <person name="Doyle S."/>
        </authorList>
    </citation>
    <scope>NUCLEOTIDE SEQUENCE [LARGE SCALE GENOMIC DNA]</scope>
    <source>
        <strain evidence="3 5">NCTC12437</strain>
    </source>
</reference>
<evidence type="ECO:0000256" key="1">
    <source>
        <dbReference type="SAM" id="Phobius"/>
    </source>
</evidence>
<protein>
    <recommendedName>
        <fullName evidence="6">HEAT repeat</fullName>
    </recommendedName>
</protein>
<dbReference type="Gene3D" id="1.25.10.10">
    <property type="entry name" value="Leucine-rich Repeat Variant"/>
    <property type="match status" value="1"/>
</dbReference>
<dbReference type="InterPro" id="IPR011989">
    <property type="entry name" value="ARM-like"/>
</dbReference>
<keyword evidence="1" id="KW-0812">Transmembrane</keyword>
<reference evidence="2 4" key="1">
    <citation type="submission" date="2015-11" db="EMBL/GenBank/DDBJ databases">
        <title>Genomic analysis of 38 Legionella species identifies large and diverse effector repertoires.</title>
        <authorList>
            <person name="Burstein D."/>
            <person name="Amaro F."/>
            <person name="Zusman T."/>
            <person name="Lifshitz Z."/>
            <person name="Cohen O."/>
            <person name="Gilbert J.A."/>
            <person name="Pupko T."/>
            <person name="Shuman H.A."/>
            <person name="Segal G."/>
        </authorList>
    </citation>
    <scope>NUCLEOTIDE SEQUENCE [LARGE SCALE GENOMIC DNA]</scope>
    <source>
        <strain evidence="2 4">CDC#1407-AL-14</strain>
    </source>
</reference>
<name>A0A378I6L5_9GAMM</name>
<gene>
    <name evidence="2" type="ORF">Lbir_1789</name>
    <name evidence="3" type="ORF">NCTC12437_00140</name>
</gene>
<sequence>MERFLWIIKLLAYLQFLTIFLFVLAMYAARGYFHHRARKKKLITDDIALSFKSCLDKKQQLPEKKIQQYKSSKSIDAVLLVLRTMENHHRHQLTFQHFIEYLSDKLLKPAARGLYKSRNWLNRYYAALCYSYGFETLDEQPLCRLVRDDTLLVSINAASTGIKYQNSAVINQTISHFAKGRHLQQSFFAQISDVSHHDVADIIITRLENEQDLYTKVFCYRLLKEIPYTQFLDCVEADLLFDSVDLSISIIEYLSEVQDERKTQILYDLAFAEDWEIRAAVAKSLGRVHTARSLEILTILLTDPQWWVRVNSGTSLYSQGESGIDILKAQSPLKDKFAYETAQRILLSGNRK</sequence>
<keyword evidence="1" id="KW-1133">Transmembrane helix</keyword>
<dbReference type="InterPro" id="IPR016024">
    <property type="entry name" value="ARM-type_fold"/>
</dbReference>
<keyword evidence="1" id="KW-0472">Membrane</keyword>
<dbReference type="EMBL" id="LNXT01000025">
    <property type="protein sequence ID" value="KTC70206.1"/>
    <property type="molecule type" value="Genomic_DNA"/>
</dbReference>
<accession>A0A378I6L5</accession>
<evidence type="ECO:0000313" key="5">
    <source>
        <dbReference type="Proteomes" id="UP000255066"/>
    </source>
</evidence>
<dbReference type="STRING" id="28083.Lbir_1789"/>
<dbReference type="AlphaFoldDB" id="A0A378I6L5"/>
<organism evidence="3 5">
    <name type="scientific">Legionella birminghamensis</name>
    <dbReference type="NCBI Taxonomy" id="28083"/>
    <lineage>
        <taxon>Bacteria</taxon>
        <taxon>Pseudomonadati</taxon>
        <taxon>Pseudomonadota</taxon>
        <taxon>Gammaproteobacteria</taxon>
        <taxon>Legionellales</taxon>
        <taxon>Legionellaceae</taxon>
        <taxon>Legionella</taxon>
    </lineage>
</organism>
<evidence type="ECO:0000313" key="4">
    <source>
        <dbReference type="Proteomes" id="UP000054735"/>
    </source>
</evidence>
<dbReference type="EMBL" id="UGNW01000001">
    <property type="protein sequence ID" value="STX30386.1"/>
    <property type="molecule type" value="Genomic_DNA"/>
</dbReference>
<keyword evidence="4" id="KW-1185">Reference proteome</keyword>
<evidence type="ECO:0000313" key="2">
    <source>
        <dbReference type="EMBL" id="KTC70206.1"/>
    </source>
</evidence>
<proteinExistence type="predicted"/>
<dbReference type="SUPFAM" id="SSF48371">
    <property type="entry name" value="ARM repeat"/>
    <property type="match status" value="1"/>
</dbReference>
<dbReference type="RefSeq" id="WP_058523827.1">
    <property type="nucleotide sequence ID" value="NZ_CAAAHV010000009.1"/>
</dbReference>
<dbReference type="Proteomes" id="UP000054735">
    <property type="component" value="Unassembled WGS sequence"/>
</dbReference>